<dbReference type="PANTHER" id="PTHR31341">
    <property type="entry name" value="IPT/TIG DOMAIN-CONTAINING PROTEIN-RELATED-RELATED"/>
    <property type="match status" value="1"/>
</dbReference>
<keyword evidence="2" id="KW-1015">Disulfide bond</keyword>
<feature type="domain" description="EGF-like" evidence="6">
    <location>
        <begin position="2133"/>
        <end position="2170"/>
    </location>
</feature>
<dbReference type="InterPro" id="IPR013783">
    <property type="entry name" value="Ig-like_fold"/>
</dbReference>
<keyword evidence="4" id="KW-0812">Transmembrane</keyword>
<dbReference type="SUPFAM" id="SSF81296">
    <property type="entry name" value="E set domains"/>
    <property type="match status" value="5"/>
</dbReference>
<proteinExistence type="predicted"/>
<keyword evidence="4" id="KW-0472">Membrane</keyword>
<feature type="transmembrane region" description="Helical" evidence="4">
    <location>
        <begin position="2425"/>
        <end position="2446"/>
    </location>
</feature>
<dbReference type="KEGG" id="dfa:DFA_06495"/>
<feature type="region of interest" description="Disordered" evidence="3">
    <location>
        <begin position="2033"/>
        <end position="2135"/>
    </location>
</feature>
<comment type="caution">
    <text evidence="2">Lacks conserved residue(s) required for the propagation of feature annotation.</text>
</comment>
<dbReference type="PROSITE" id="PS01186">
    <property type="entry name" value="EGF_2"/>
    <property type="match status" value="1"/>
</dbReference>
<dbReference type="OrthoDB" id="20300at2759"/>
<dbReference type="Proteomes" id="UP000007797">
    <property type="component" value="Unassembled WGS sequence"/>
</dbReference>
<dbReference type="InterPro" id="IPR054484">
    <property type="entry name" value="ComC_SSD"/>
</dbReference>
<dbReference type="PROSITE" id="PS50026">
    <property type="entry name" value="EGF_3"/>
    <property type="match status" value="1"/>
</dbReference>
<dbReference type="OMA" id="CHTAVNL"/>
<dbReference type="Pfam" id="PF01833">
    <property type="entry name" value="TIG"/>
    <property type="match status" value="6"/>
</dbReference>
<dbReference type="GeneID" id="14876286"/>
<sequence>MSSFKTVLLLLSTIVLGSVLLSSSLVSAQCASPYTWDSGEAANNHTYCAIGVGSIYSWYEALNYLAALPKYFGKQPYLATVTSEEELKFLTSKFPSLVNCYVGVDRDIFNQLRYSSGPERGEVMYDYPTGVNQMYNNFQAHIPGGDPNQKVAFFFTSNNFFMGLPPYSSTSNCYLLEYSEATDPYVAPMPSEGGDVTIKFLDNFVVEDVNIIVNPFGGAPVSCEIVSRDPQYKTLVFKMPAMTGIGVNFILVDDGFTTFNITYWKYKAPAIQSVYPTRKGNGELITIVGNNFGADKTAISVTTGYLYHPCLYIDIVEPHYAISCQTNHPVTSSTNLFPLTIRVGQSSNITSYRAAFYDDENVKMIRLNYYAMSAVIINNSVTAQKEVLFEGHTPYMGLYETKLQYDLIRSTWAWQSFPSATFMAGGIGNQTSFIIRNGGGPRDGERVTNGTTCLTGIYCPMGTFDGTLIANYNTMLGRLSYQAFSSAGELVYYGDTPYIEPQELTIDAAGGLIIVPLARGTVGFKYTKRSYAIDGMTTSYPIKVLNNRTLGLTIPAGISLSFNLSITIEKYVFSGLRVNYTTPSVLSIPPVSTMGGFVTVYGYAFGNDEKKISITIDAVPCPNVVLLANETILSCLAPPGVGANKTMLITIDNVVQNVSFSYKSPAATEVVQNGTSIAIYGSNFGNALTTPQVFVPYPVAVNFTYDTLVQSLNATVPVYAQNGKIFIQAGNQMGSINYVYRPQFATITPITSTEGNTVTISGMFLTQYRTDGMQTNFRVVIGGRTCAQPEFSYNVNGTYVTCTAPAGSGLANDAYITVDGQTSNYQSINYPAPSISSFTQNGQILTIYGANFGPDLDRIKLNLNGNPLACQSVATKPSRLICSIPSITKNGNISVTVQGQTSNVVELTLLPSIIRVTSQTIYGGLITFTGTFFNILNWQGNQTNLDITIGGAPCTSPQVTYSNTYITCNVAAGTGIKPLNFTLGPNTIMTTFQYIAPRLQVYEWKNNQITLNGTNIGTDMDKISIYIYQDIPGNVATLIPFNATGDMYYQSIIADTPVDMLNGVIYISVDNLASNQLYVRLIPQIDSVVGVFPTAGATTITIYGDHFNNKNGAGAFVQNYILIGETFCNNVVFYNRTCMTCVAGIGSGLNKRGFAMIDSTVSNNFYVNYTAANVTKIVQTNMLLELTGTNFGNKPYLNVLAFGPLVNSTASYTTQVLSRVTVSPFSQNGNISFIVDGQSSNLFPWKFTPIITSVSSVDYAGGNITVMGYFFNGTTVDGNSTSPKIYIGTKGQCANLTYLANDVVNNAAVIVCSAPPGSAADIDIPFNVEIDGVNGTTKFTYGAPQLNSYTITQNNQITLKGYQFGVDPAKVQVYFGTVLMAIQSITDSEITFTATAALYNENVYVRSVTNAKTTNPLFVTLYPVIRTSTAAPTTGGRSTITGSWLNQRSGNYSTSIRVWVNGSSGSVNSIVQTNNLQFLINAPAGTGLNKNLTVSFDGMSSSLLTFSYLPPTIFNTIQSGTTLTFNGTNYGRDLANVYTTPFTALSGVSDLLLSVTLAKDTKSGMYNVQVDGQTSANYMVYLTPIISQVIPAPTTGPSDITIKGTFLNQFRVDGSLTNASVWLNNVSCPITSFVSNTLITATVPLGLYRKGNLTVAIDGKVAITKYDSLGPEVYTVTNPPIYQVAQVVTITGKNFFDPLVVYIGDSECTVAIAITENSLYCSFDSTVQPTLALIPVSVISTGLIGTANIFSYADLTCQNNCNGHGTCLNGICSCDVGFGGALCHTAVNLTVPVPSTSEFGGSVTTDQTTYNVGVQFIREIDAFGVTVKVYEASKMYWILAGKAEYDTYTVNTYTASFASSGEQAKITIKTYEFEYGALFEFGGEKLPESSHSFKHQVAIDHYGFVTTGNSLQVIYSASTPTTYADGCASAQTAYTLFYSSQTGSVLAYDFETKYSVFTARFSTRILVDYSVQTIEINPLAKSDPLWSTQNGLLESKIVINVPSFSYNVEFDPNFSAYVKGINPTCVNPTTTSVTTVTPTTVTPTTVTPTTSTPTTVDPTTSQTTQTATPTTSTPTTSTPTSATTASSDPTTSNPTTATPTTSNPTTSNPTTGQTSIATTVAPSSSTNPSSTGPIVTCPGTPVCSGRGTCVGQLGVYHCVCQGNWQGSDCSAEPGKIPPPTDPSTDNPNTNQTDTESGVKLDINVISIREVDFMDQIIGEYKFGKNWTFNETKTDQQLIYLYQTDVVREGKITTHINVTVQYFYYETNITFAGQTSTMSPGSIKYSVSLSKFDFESGNNGLQVLFSSVASASTSSDDACSLKQFEYGDNSKDLTAISLQINGRTLYGKFTKFALADGKIVRSTNEVISKDQPTDSNSIVQAVVAIGVGNYGTSAVIDPDFHLLISSDASEKEGSNCSGSSSKLSNGALAGIVVGSVAGAAVLVAAGISAKKWRQLKKDQSITDSKLKRMNAY</sequence>
<dbReference type="EMBL" id="GL883007">
    <property type="protein sequence ID" value="EGG24345.1"/>
    <property type="molecule type" value="Genomic_DNA"/>
</dbReference>
<dbReference type="CDD" id="cd00054">
    <property type="entry name" value="EGF_CA"/>
    <property type="match status" value="1"/>
</dbReference>
<evidence type="ECO:0000256" key="2">
    <source>
        <dbReference type="PROSITE-ProRule" id="PRU00076"/>
    </source>
</evidence>
<dbReference type="SMART" id="SM00181">
    <property type="entry name" value="EGF"/>
    <property type="match status" value="2"/>
</dbReference>
<keyword evidence="1" id="KW-0325">Glycoprotein</keyword>
<dbReference type="Gene3D" id="2.60.40.10">
    <property type="entry name" value="Immunoglobulins"/>
    <property type="match status" value="7"/>
</dbReference>
<evidence type="ECO:0000256" key="3">
    <source>
        <dbReference type="SAM" id="MobiDB-lite"/>
    </source>
</evidence>
<accession>F4PJ59</accession>
<dbReference type="Gene3D" id="2.10.25.10">
    <property type="entry name" value="Laminin"/>
    <property type="match status" value="1"/>
</dbReference>
<dbReference type="InterPro" id="IPR014756">
    <property type="entry name" value="Ig_E-set"/>
</dbReference>
<dbReference type="CDD" id="cd00053">
    <property type="entry name" value="EGF"/>
    <property type="match status" value="1"/>
</dbReference>
<dbReference type="PROSITE" id="PS00022">
    <property type="entry name" value="EGF_1"/>
    <property type="match status" value="2"/>
</dbReference>
<feature type="compositionally biased region" description="Low complexity" evidence="3">
    <location>
        <begin position="2033"/>
        <end position="2131"/>
    </location>
</feature>
<gene>
    <name evidence="7" type="ORF">DFA_06495</name>
</gene>
<dbReference type="SMART" id="SM00429">
    <property type="entry name" value="IPT"/>
    <property type="match status" value="3"/>
</dbReference>
<keyword evidence="4" id="KW-1133">Transmembrane helix</keyword>
<name>F4PJ59_CACFS</name>
<feature type="region of interest" description="Disordered" evidence="3">
    <location>
        <begin position="2169"/>
        <end position="2195"/>
    </location>
</feature>
<feature type="chain" id="PRO_5003319320" description="EGF-like domain-containing protein" evidence="5">
    <location>
        <begin position="18"/>
        <end position="2471"/>
    </location>
</feature>
<evidence type="ECO:0000313" key="8">
    <source>
        <dbReference type="Proteomes" id="UP000007797"/>
    </source>
</evidence>
<feature type="signal peptide" evidence="5">
    <location>
        <begin position="1"/>
        <end position="17"/>
    </location>
</feature>
<dbReference type="InterPro" id="IPR052014">
    <property type="entry name" value="Dictyostelium_Tiger"/>
</dbReference>
<keyword evidence="5" id="KW-0732">Signal</keyword>
<organism evidence="7 8">
    <name type="scientific">Cavenderia fasciculata</name>
    <name type="common">Slime mold</name>
    <name type="synonym">Dictyostelium fasciculatum</name>
    <dbReference type="NCBI Taxonomy" id="261658"/>
    <lineage>
        <taxon>Eukaryota</taxon>
        <taxon>Amoebozoa</taxon>
        <taxon>Evosea</taxon>
        <taxon>Eumycetozoa</taxon>
        <taxon>Dictyostelia</taxon>
        <taxon>Acytosteliales</taxon>
        <taxon>Cavenderiaceae</taxon>
        <taxon>Cavenderia</taxon>
    </lineage>
</organism>
<dbReference type="InterPro" id="IPR000742">
    <property type="entry name" value="EGF"/>
</dbReference>
<evidence type="ECO:0000256" key="5">
    <source>
        <dbReference type="SAM" id="SignalP"/>
    </source>
</evidence>
<keyword evidence="8" id="KW-1185">Reference proteome</keyword>
<dbReference type="CDD" id="cd00603">
    <property type="entry name" value="IPT_PCSR"/>
    <property type="match status" value="3"/>
</dbReference>
<evidence type="ECO:0000259" key="6">
    <source>
        <dbReference type="PROSITE" id="PS50026"/>
    </source>
</evidence>
<dbReference type="InterPro" id="IPR002909">
    <property type="entry name" value="IPT_dom"/>
</dbReference>
<evidence type="ECO:0000313" key="7">
    <source>
        <dbReference type="EMBL" id="EGG24345.1"/>
    </source>
</evidence>
<feature type="disulfide bond" evidence="2">
    <location>
        <begin position="2160"/>
        <end position="2169"/>
    </location>
</feature>
<reference evidence="8" key="1">
    <citation type="journal article" date="2011" name="Genome Res.">
        <title>Phylogeny-wide analysis of social amoeba genomes highlights ancient origins for complex intercellular communication.</title>
        <authorList>
            <person name="Heidel A.J."/>
            <person name="Lawal H.M."/>
            <person name="Felder M."/>
            <person name="Schilde C."/>
            <person name="Helps N.R."/>
            <person name="Tunggal B."/>
            <person name="Rivero F."/>
            <person name="John U."/>
            <person name="Schleicher M."/>
            <person name="Eichinger L."/>
            <person name="Platzer M."/>
            <person name="Noegel A.A."/>
            <person name="Schaap P."/>
            <person name="Gloeckner G."/>
        </authorList>
    </citation>
    <scope>NUCLEOTIDE SEQUENCE [LARGE SCALE GENOMIC DNA]</scope>
    <source>
        <strain evidence="8">SH3</strain>
    </source>
</reference>
<evidence type="ECO:0000256" key="4">
    <source>
        <dbReference type="SAM" id="Phobius"/>
    </source>
</evidence>
<dbReference type="Pfam" id="PF22933">
    <property type="entry name" value="ComC_SSD"/>
    <property type="match status" value="1"/>
</dbReference>
<protein>
    <recommendedName>
        <fullName evidence="6">EGF-like domain-containing protein</fullName>
    </recommendedName>
</protein>
<keyword evidence="2" id="KW-0245">EGF-like domain</keyword>
<evidence type="ECO:0000256" key="1">
    <source>
        <dbReference type="ARBA" id="ARBA00023180"/>
    </source>
</evidence>
<dbReference type="RefSeq" id="XP_004362196.1">
    <property type="nucleotide sequence ID" value="XM_004362139.1"/>
</dbReference>
<feature type="compositionally biased region" description="Low complexity" evidence="3">
    <location>
        <begin position="2182"/>
        <end position="2194"/>
    </location>
</feature>